<dbReference type="EMBL" id="AWVF01000015">
    <property type="protein sequence ID" value="ERJ97517.1"/>
    <property type="molecule type" value="Genomic_DNA"/>
</dbReference>
<evidence type="ECO:0000313" key="2">
    <source>
        <dbReference type="Proteomes" id="UP000016662"/>
    </source>
</evidence>
<dbReference type="Proteomes" id="UP000016662">
    <property type="component" value="Unassembled WGS sequence"/>
</dbReference>
<reference evidence="1 2" key="1">
    <citation type="submission" date="2013-07" db="EMBL/GenBank/DDBJ databases">
        <authorList>
            <person name="Weinstock G."/>
            <person name="Sodergren E."/>
            <person name="Wylie T."/>
            <person name="Fulton L."/>
            <person name="Fulton R."/>
            <person name="Fronick C."/>
            <person name="O'Laughlin M."/>
            <person name="Godfrey J."/>
            <person name="Miner T."/>
            <person name="Herter B."/>
            <person name="Appelbaum E."/>
            <person name="Cordes M."/>
            <person name="Lek S."/>
            <person name="Wollam A."/>
            <person name="Pepin K.H."/>
            <person name="Palsikar V.B."/>
            <person name="Mitreva M."/>
            <person name="Wilson R.K."/>
        </authorList>
    </citation>
    <scope>NUCLEOTIDE SEQUENCE [LARGE SCALE GENOMIC DNA]</scope>
    <source>
        <strain evidence="1 2">ATCC 27760</strain>
    </source>
</reference>
<keyword evidence="2" id="KW-1185">Reference proteome</keyword>
<gene>
    <name evidence="1" type="ORF">RUMCAL_00088</name>
</gene>
<dbReference type="HOGENOM" id="CLU_3047691_0_0_9"/>
<proteinExistence type="predicted"/>
<comment type="caution">
    <text evidence="1">The sequence shown here is derived from an EMBL/GenBank/DDBJ whole genome shotgun (WGS) entry which is preliminary data.</text>
</comment>
<evidence type="ECO:0008006" key="3">
    <source>
        <dbReference type="Google" id="ProtNLM"/>
    </source>
</evidence>
<protein>
    <recommendedName>
        <fullName evidence="3">Tetratricopeptide repeat protein</fullName>
    </recommendedName>
</protein>
<accession>U2KYZ8</accession>
<dbReference type="AlphaFoldDB" id="U2KYZ8"/>
<dbReference type="OrthoDB" id="2078583at2"/>
<organism evidence="1 2">
    <name type="scientific">Ruminococcus callidus ATCC 27760</name>
    <dbReference type="NCBI Taxonomy" id="411473"/>
    <lineage>
        <taxon>Bacteria</taxon>
        <taxon>Bacillati</taxon>
        <taxon>Bacillota</taxon>
        <taxon>Clostridia</taxon>
        <taxon>Eubacteriales</taxon>
        <taxon>Oscillospiraceae</taxon>
        <taxon>Ruminococcus</taxon>
    </lineage>
</organism>
<name>U2KYZ8_9FIRM</name>
<evidence type="ECO:0000313" key="1">
    <source>
        <dbReference type="EMBL" id="ERJ97517.1"/>
    </source>
</evidence>
<dbReference type="RefSeq" id="WP_021680326.1">
    <property type="nucleotide sequence ID" value="NZ_KI260286.1"/>
</dbReference>
<sequence length="54" mass="6288">MPFDASVLISDSRLAFLQGQYEVSLILSKEVLQKEPENSDAHQWRNMNAWHTKK</sequence>